<sequence>MLRFFGVQEAFSLSTLLSVVTNPTVTAKGLEPRYVNSSLPVNFGMLLFPAFQALDVFGPLDALNILSWQQPTNLYLISDTLDPVSTKPISASMNKLNSNFSQSIVPTHTHATAPPLDVLLVPGGLGTRAPAPDLAATIAYINTTFPSLQHLITICTGAGLAARAGVLNGLDATTNKRAWNATTALGPGVRWIAEARWVRAAGGKVWTSSGVSAGIDATLAWMEEVFGEGVAEEVSVGMEYERARDWRDDPFAGYYGLV</sequence>
<feature type="domain" description="DJ-1/PfpI" evidence="1">
    <location>
        <begin position="45"/>
        <end position="223"/>
    </location>
</feature>
<dbReference type="SUPFAM" id="SSF52317">
    <property type="entry name" value="Class I glutamine amidotransferase-like"/>
    <property type="match status" value="1"/>
</dbReference>
<reference evidence="2" key="1">
    <citation type="submission" date="2020-04" db="EMBL/GenBank/DDBJ databases">
        <title>Genome Assembly and Annotation of Botryosphaeria dothidea sdau 11-99, a Latent Pathogen of Apple Fruit Ring Rot in China.</title>
        <authorList>
            <person name="Yu C."/>
            <person name="Diao Y."/>
            <person name="Lu Q."/>
            <person name="Zhao J."/>
            <person name="Cui S."/>
            <person name="Peng C."/>
            <person name="He B."/>
            <person name="Liu H."/>
        </authorList>
    </citation>
    <scope>NUCLEOTIDE SEQUENCE [LARGE SCALE GENOMIC DNA]</scope>
    <source>
        <strain evidence="2">Sdau11-99</strain>
    </source>
</reference>
<dbReference type="PANTHER" id="PTHR43130:SF15">
    <property type="entry name" value="THIJ_PFPI FAMILY PROTEIN (AFU_ORTHOLOGUE AFUA_5G14240)"/>
    <property type="match status" value="1"/>
</dbReference>
<accession>A0A8H4IJP2</accession>
<dbReference type="InterPro" id="IPR052158">
    <property type="entry name" value="INH-QAR"/>
</dbReference>
<dbReference type="Pfam" id="PF01965">
    <property type="entry name" value="DJ-1_PfpI"/>
    <property type="match status" value="1"/>
</dbReference>
<comment type="caution">
    <text evidence="2">The sequence shown here is derived from an EMBL/GenBank/DDBJ whole genome shotgun (WGS) entry which is preliminary data.</text>
</comment>
<proteinExistence type="predicted"/>
<dbReference type="CDD" id="cd03139">
    <property type="entry name" value="GATase1_PfpI_2"/>
    <property type="match status" value="1"/>
</dbReference>
<dbReference type="AlphaFoldDB" id="A0A8H4IJP2"/>
<keyword evidence="3" id="KW-1185">Reference proteome</keyword>
<protein>
    <submittedName>
        <fullName evidence="2">Dj-1 family protein</fullName>
    </submittedName>
</protein>
<dbReference type="InterPro" id="IPR029062">
    <property type="entry name" value="Class_I_gatase-like"/>
</dbReference>
<dbReference type="Proteomes" id="UP000572817">
    <property type="component" value="Unassembled WGS sequence"/>
</dbReference>
<name>A0A8H4IJP2_9PEZI</name>
<dbReference type="Gene3D" id="3.40.50.880">
    <property type="match status" value="1"/>
</dbReference>
<dbReference type="InterPro" id="IPR002818">
    <property type="entry name" value="DJ-1/PfpI"/>
</dbReference>
<dbReference type="PANTHER" id="PTHR43130">
    <property type="entry name" value="ARAC-FAMILY TRANSCRIPTIONAL REGULATOR"/>
    <property type="match status" value="1"/>
</dbReference>
<evidence type="ECO:0000313" key="2">
    <source>
        <dbReference type="EMBL" id="KAF4302340.1"/>
    </source>
</evidence>
<gene>
    <name evidence="2" type="ORF">GTA08_BOTSDO09790</name>
</gene>
<dbReference type="OrthoDB" id="543156at2759"/>
<organism evidence="2 3">
    <name type="scientific">Botryosphaeria dothidea</name>
    <dbReference type="NCBI Taxonomy" id="55169"/>
    <lineage>
        <taxon>Eukaryota</taxon>
        <taxon>Fungi</taxon>
        <taxon>Dikarya</taxon>
        <taxon>Ascomycota</taxon>
        <taxon>Pezizomycotina</taxon>
        <taxon>Dothideomycetes</taxon>
        <taxon>Dothideomycetes incertae sedis</taxon>
        <taxon>Botryosphaeriales</taxon>
        <taxon>Botryosphaeriaceae</taxon>
        <taxon>Botryosphaeria</taxon>
    </lineage>
</organism>
<evidence type="ECO:0000259" key="1">
    <source>
        <dbReference type="Pfam" id="PF01965"/>
    </source>
</evidence>
<dbReference type="EMBL" id="WWBZ02000073">
    <property type="protein sequence ID" value="KAF4302340.1"/>
    <property type="molecule type" value="Genomic_DNA"/>
</dbReference>
<evidence type="ECO:0000313" key="3">
    <source>
        <dbReference type="Proteomes" id="UP000572817"/>
    </source>
</evidence>